<dbReference type="InterPro" id="IPR052247">
    <property type="entry name" value="Meiotic_Crossover_Helicase"/>
</dbReference>
<dbReference type="CDD" id="cd18023">
    <property type="entry name" value="DEXHc_HFM1"/>
    <property type="match status" value="1"/>
</dbReference>
<evidence type="ECO:0000256" key="4">
    <source>
        <dbReference type="ARBA" id="ARBA00022806"/>
    </source>
</evidence>
<keyword evidence="6" id="KW-0413">Isomerase</keyword>
<evidence type="ECO:0000313" key="13">
    <source>
        <dbReference type="Proteomes" id="UP001415857"/>
    </source>
</evidence>
<keyword evidence="4" id="KW-0347">Helicase</keyword>
<dbReference type="Pfam" id="PF00270">
    <property type="entry name" value="DEAD"/>
    <property type="match status" value="1"/>
</dbReference>
<evidence type="ECO:0000256" key="3">
    <source>
        <dbReference type="ARBA" id="ARBA00022801"/>
    </source>
</evidence>
<dbReference type="PANTHER" id="PTHR47835:SF3">
    <property type="entry name" value="HELICASE FOR MEIOSIS 1"/>
    <property type="match status" value="1"/>
</dbReference>
<dbReference type="InterPro" id="IPR011545">
    <property type="entry name" value="DEAD/DEAH_box_helicase_dom"/>
</dbReference>
<sequence>MRSMMDSYALKCVSDLPPPFRSTFSFRYFNSLQSECFSACFLSDVNMVISAPTGSGKTVLFELCILRLLSRFISEEGRFVHIKGTLKTIYIAPSKALVQEKLRDWNQKLGSWGINCLELTGDNESYNVRNIQESDIILTTPEKFDAVTRYRIKDGGLSFFSDIALVLIDEVHLLNEPRGAALEAIVSRIKMLARNPEMKLSPLARVRFLAVSATIPNIEDLAEWLMVPVQGIKRFGEEMRPVKLTTKVFGYTPAKNDFLFEKRLQNYIFDILMQYSRGKSALVFCATRKGAQEAAQRLSQIAMTFGHSNPFIKSREQQERLREASLSCSDKQMQSYILYGVAYHNGGLCLKDRSLIEGLFLKGDVQVLCTTNTLAHGINLPAHTCSYQINTALMCGRAGRPPFDDTGLVIIMTRRETVHLYENHLNGCEMVESQLLSCVTEHLTAEIVQLTVSDITRAIEWMTCSYLYVRMKKNPGNYAVKKGIPRDCIERHMQEICVQKVNELSRHQMIWTDEDGFLLKPLEPGRLMTKYYLKFNTMKHIMQTPINCSLEDALHIICRAEEIACMYIHVPVYQ</sequence>
<evidence type="ECO:0000256" key="6">
    <source>
        <dbReference type="ARBA" id="ARBA00023235"/>
    </source>
</evidence>
<dbReference type="SUPFAM" id="SSF52540">
    <property type="entry name" value="P-loop containing nucleoside triphosphate hydrolases"/>
    <property type="match status" value="1"/>
</dbReference>
<dbReference type="GO" id="GO:0016787">
    <property type="term" value="F:hydrolase activity"/>
    <property type="evidence" value="ECO:0007669"/>
    <property type="project" value="UniProtKB-KW"/>
</dbReference>
<evidence type="ECO:0000313" key="12">
    <source>
        <dbReference type="EMBL" id="KAK9272039.1"/>
    </source>
</evidence>
<reference evidence="12 13" key="1">
    <citation type="journal article" date="2024" name="Plant J.">
        <title>Genome sequences and population genomics reveal climatic adaptation and genomic divergence between two closely related sweetgum species.</title>
        <authorList>
            <person name="Xu W.Q."/>
            <person name="Ren C.Q."/>
            <person name="Zhang X.Y."/>
            <person name="Comes H.P."/>
            <person name="Liu X.H."/>
            <person name="Li Y.G."/>
            <person name="Kettle C.J."/>
            <person name="Jalonen R."/>
            <person name="Gaisberger H."/>
            <person name="Ma Y.Z."/>
            <person name="Qiu Y.X."/>
        </authorList>
    </citation>
    <scope>NUCLEOTIDE SEQUENCE [LARGE SCALE GENOMIC DNA]</scope>
    <source>
        <strain evidence="12">Hangzhou</strain>
    </source>
</reference>
<dbReference type="FunFam" id="1.10.10.10:FF:000012">
    <property type="entry name" value="U5 small nuclear ribonucleoprotein helicase"/>
    <property type="match status" value="1"/>
</dbReference>
<comment type="caution">
    <text evidence="12">The sequence shown here is derived from an EMBL/GenBank/DDBJ whole genome shotgun (WGS) entry which is preliminary data.</text>
</comment>
<dbReference type="Gene3D" id="1.10.3380.10">
    <property type="entry name" value="Sec63 N-terminal domain-like domain"/>
    <property type="match status" value="1"/>
</dbReference>
<comment type="catalytic activity">
    <reaction evidence="8">
        <text>Couples ATP hydrolysis with the unwinding of duplex DNA by translocating in the 3'-5' direction.</text>
        <dbReference type="EC" id="5.6.2.4"/>
    </reaction>
</comment>
<dbReference type="GO" id="GO:0003676">
    <property type="term" value="F:nucleic acid binding"/>
    <property type="evidence" value="ECO:0007669"/>
    <property type="project" value="InterPro"/>
</dbReference>
<comment type="catalytic activity">
    <reaction evidence="10">
        <text>ATP + H2O = ADP + phosphate + H(+)</text>
        <dbReference type="Rhea" id="RHEA:13065"/>
        <dbReference type="ChEBI" id="CHEBI:15377"/>
        <dbReference type="ChEBI" id="CHEBI:15378"/>
        <dbReference type="ChEBI" id="CHEBI:30616"/>
        <dbReference type="ChEBI" id="CHEBI:43474"/>
        <dbReference type="ChEBI" id="CHEBI:456216"/>
        <dbReference type="EC" id="5.6.2.4"/>
    </reaction>
</comment>
<evidence type="ECO:0000256" key="2">
    <source>
        <dbReference type="ARBA" id="ARBA00022741"/>
    </source>
</evidence>
<dbReference type="InterPro" id="IPR057842">
    <property type="entry name" value="WH_MER3"/>
</dbReference>
<evidence type="ECO:0000256" key="5">
    <source>
        <dbReference type="ARBA" id="ARBA00022840"/>
    </source>
</evidence>
<dbReference type="InterPro" id="IPR036388">
    <property type="entry name" value="WH-like_DNA-bd_sf"/>
</dbReference>
<keyword evidence="3" id="KW-0378">Hydrolase</keyword>
<proteinExistence type="inferred from homology"/>
<protein>
    <recommendedName>
        <fullName evidence="9">DNA 3'-5' helicase</fullName>
        <ecNumber evidence="9">5.6.2.4</ecNumber>
    </recommendedName>
</protein>
<name>A0AAP0R884_LIQFO</name>
<dbReference type="Pfam" id="PF02889">
    <property type="entry name" value="Sec63"/>
    <property type="match status" value="1"/>
</dbReference>
<dbReference type="GO" id="GO:0005524">
    <property type="term" value="F:ATP binding"/>
    <property type="evidence" value="ECO:0007669"/>
    <property type="project" value="UniProtKB-KW"/>
</dbReference>
<dbReference type="GO" id="GO:0043138">
    <property type="term" value="F:3'-5' DNA helicase activity"/>
    <property type="evidence" value="ECO:0007669"/>
    <property type="project" value="UniProtKB-EC"/>
</dbReference>
<dbReference type="FunFam" id="3.40.50.300:FF:001076">
    <property type="entry name" value="ATP-dependent DNA helicase MER3"/>
    <property type="match status" value="1"/>
</dbReference>
<accession>A0AAP0R884</accession>
<dbReference type="Pfam" id="PF23445">
    <property type="entry name" value="WHD_SNRNP200"/>
    <property type="match status" value="1"/>
</dbReference>
<dbReference type="Proteomes" id="UP001415857">
    <property type="component" value="Unassembled WGS sequence"/>
</dbReference>
<keyword evidence="7" id="KW-0469">Meiosis</keyword>
<keyword evidence="2" id="KW-0547">Nucleotide-binding</keyword>
<dbReference type="CDD" id="cd18795">
    <property type="entry name" value="SF2_C_Ski2"/>
    <property type="match status" value="1"/>
</dbReference>
<dbReference type="Gene3D" id="3.40.50.300">
    <property type="entry name" value="P-loop containing nucleotide triphosphate hydrolases"/>
    <property type="match status" value="2"/>
</dbReference>
<evidence type="ECO:0000256" key="1">
    <source>
        <dbReference type="ARBA" id="ARBA00010140"/>
    </source>
</evidence>
<dbReference type="SMART" id="SM00487">
    <property type="entry name" value="DEXDc"/>
    <property type="match status" value="1"/>
</dbReference>
<dbReference type="InterPro" id="IPR027417">
    <property type="entry name" value="P-loop_NTPase"/>
</dbReference>
<feature type="domain" description="Helicase ATP-binding" evidence="11">
    <location>
        <begin position="38"/>
        <end position="233"/>
    </location>
</feature>
<keyword evidence="5" id="KW-0067">ATP-binding</keyword>
<organism evidence="12 13">
    <name type="scientific">Liquidambar formosana</name>
    <name type="common">Formosan gum</name>
    <dbReference type="NCBI Taxonomy" id="63359"/>
    <lineage>
        <taxon>Eukaryota</taxon>
        <taxon>Viridiplantae</taxon>
        <taxon>Streptophyta</taxon>
        <taxon>Embryophyta</taxon>
        <taxon>Tracheophyta</taxon>
        <taxon>Spermatophyta</taxon>
        <taxon>Magnoliopsida</taxon>
        <taxon>eudicotyledons</taxon>
        <taxon>Gunneridae</taxon>
        <taxon>Pentapetalae</taxon>
        <taxon>Saxifragales</taxon>
        <taxon>Altingiaceae</taxon>
        <taxon>Liquidambar</taxon>
    </lineage>
</organism>
<evidence type="ECO:0000256" key="10">
    <source>
        <dbReference type="ARBA" id="ARBA00048988"/>
    </source>
</evidence>
<dbReference type="EMBL" id="JBBPBK010000013">
    <property type="protein sequence ID" value="KAK9272039.1"/>
    <property type="molecule type" value="Genomic_DNA"/>
</dbReference>
<dbReference type="InterPro" id="IPR014001">
    <property type="entry name" value="Helicase_ATP-bd"/>
</dbReference>
<gene>
    <name evidence="12" type="ORF">L1049_002408</name>
</gene>
<dbReference type="AlphaFoldDB" id="A0AAP0R884"/>
<keyword evidence="13" id="KW-1185">Reference proteome</keyword>
<evidence type="ECO:0000256" key="8">
    <source>
        <dbReference type="ARBA" id="ARBA00034617"/>
    </source>
</evidence>
<comment type="similarity">
    <text evidence="1">Belongs to the helicase family. SKI2 subfamily.</text>
</comment>
<dbReference type="PANTHER" id="PTHR47835">
    <property type="entry name" value="HFM1, ATP DEPENDENT DNA HELICASE HOMOLOG"/>
    <property type="match status" value="1"/>
</dbReference>
<evidence type="ECO:0000259" key="11">
    <source>
        <dbReference type="PROSITE" id="PS51192"/>
    </source>
</evidence>
<dbReference type="Gene3D" id="1.10.10.10">
    <property type="entry name" value="Winged helix-like DNA-binding domain superfamily/Winged helix DNA-binding domain"/>
    <property type="match status" value="1"/>
</dbReference>
<dbReference type="InterPro" id="IPR004179">
    <property type="entry name" value="Sec63-dom"/>
</dbReference>
<evidence type="ECO:0000256" key="7">
    <source>
        <dbReference type="ARBA" id="ARBA00023254"/>
    </source>
</evidence>
<dbReference type="GO" id="GO:0007131">
    <property type="term" value="P:reciprocal meiotic recombination"/>
    <property type="evidence" value="ECO:0007669"/>
    <property type="project" value="UniProtKB-ARBA"/>
</dbReference>
<dbReference type="PROSITE" id="PS51192">
    <property type="entry name" value="HELICASE_ATP_BIND_1"/>
    <property type="match status" value="1"/>
</dbReference>
<dbReference type="EC" id="5.6.2.4" evidence="9"/>
<evidence type="ECO:0000256" key="9">
    <source>
        <dbReference type="ARBA" id="ARBA00034808"/>
    </source>
</evidence>